<reference evidence="2" key="1">
    <citation type="submission" date="2020-11" db="EMBL/GenBank/DDBJ databases">
        <authorList>
            <person name="Tran Van P."/>
        </authorList>
    </citation>
    <scope>NUCLEOTIDE SEQUENCE</scope>
</reference>
<name>A0A7R8ZVH4_9CRUS</name>
<evidence type="ECO:0000313" key="2">
    <source>
        <dbReference type="EMBL" id="CAD7238057.1"/>
    </source>
</evidence>
<sequence length="52" mass="5860">MGDVMNSVAHKVKTILDANYKVLFYSGQLDIIVAYPLTLNFLKNLEWSGQAE</sequence>
<evidence type="ECO:0000256" key="1">
    <source>
        <dbReference type="ARBA" id="ARBA00009431"/>
    </source>
</evidence>
<feature type="non-terminal residue" evidence="2">
    <location>
        <position position="1"/>
    </location>
</feature>
<organism evidence="2">
    <name type="scientific">Cyprideis torosa</name>
    <dbReference type="NCBI Taxonomy" id="163714"/>
    <lineage>
        <taxon>Eukaryota</taxon>
        <taxon>Metazoa</taxon>
        <taxon>Ecdysozoa</taxon>
        <taxon>Arthropoda</taxon>
        <taxon>Crustacea</taxon>
        <taxon>Oligostraca</taxon>
        <taxon>Ostracoda</taxon>
        <taxon>Podocopa</taxon>
        <taxon>Podocopida</taxon>
        <taxon>Cytherocopina</taxon>
        <taxon>Cytheroidea</taxon>
        <taxon>Cytherideidae</taxon>
        <taxon>Cyprideis</taxon>
    </lineage>
</organism>
<accession>A0A7R8ZVH4</accession>
<comment type="similarity">
    <text evidence="1">Belongs to the peptidase S10 family.</text>
</comment>
<dbReference type="EMBL" id="OB695495">
    <property type="protein sequence ID" value="CAD7238057.1"/>
    <property type="molecule type" value="Genomic_DNA"/>
</dbReference>
<dbReference type="Pfam" id="PF00450">
    <property type="entry name" value="Peptidase_S10"/>
    <property type="match status" value="1"/>
</dbReference>
<proteinExistence type="inferred from homology"/>
<protein>
    <submittedName>
        <fullName evidence="2">Uncharacterized protein</fullName>
    </submittedName>
</protein>
<dbReference type="GO" id="GO:0004185">
    <property type="term" value="F:serine-type carboxypeptidase activity"/>
    <property type="evidence" value="ECO:0007669"/>
    <property type="project" value="InterPro"/>
</dbReference>
<dbReference type="Gene3D" id="3.40.50.1820">
    <property type="entry name" value="alpha/beta hydrolase"/>
    <property type="match status" value="1"/>
</dbReference>
<dbReference type="GO" id="GO:0006508">
    <property type="term" value="P:proteolysis"/>
    <property type="evidence" value="ECO:0007669"/>
    <property type="project" value="InterPro"/>
</dbReference>
<dbReference type="AlphaFoldDB" id="A0A7R8ZVH4"/>
<gene>
    <name evidence="2" type="ORF">CTOB1V02_LOCUS15872</name>
</gene>
<dbReference type="SUPFAM" id="SSF53474">
    <property type="entry name" value="alpha/beta-Hydrolases"/>
    <property type="match status" value="1"/>
</dbReference>
<dbReference type="InterPro" id="IPR001563">
    <property type="entry name" value="Peptidase_S10"/>
</dbReference>
<dbReference type="OrthoDB" id="443318at2759"/>
<dbReference type="InterPro" id="IPR029058">
    <property type="entry name" value="AB_hydrolase_fold"/>
</dbReference>